<evidence type="ECO:0000256" key="11">
    <source>
        <dbReference type="ARBA" id="ARBA00042864"/>
    </source>
</evidence>
<dbReference type="InterPro" id="IPR016185">
    <property type="entry name" value="PreATP-grasp_dom_sf"/>
</dbReference>
<dbReference type="InterPro" id="IPR013815">
    <property type="entry name" value="ATP_grasp_subdomain_1"/>
</dbReference>
<dbReference type="SMART" id="SM01209">
    <property type="entry name" value="GARS_A"/>
    <property type="match status" value="1"/>
</dbReference>
<dbReference type="Pfam" id="PF02843">
    <property type="entry name" value="GARS_C"/>
    <property type="match status" value="1"/>
</dbReference>
<dbReference type="PANTHER" id="PTHR43472:SF1">
    <property type="entry name" value="PHOSPHORIBOSYLAMINE--GLYCINE LIGASE, CHLOROPLASTIC"/>
    <property type="match status" value="1"/>
</dbReference>
<dbReference type="FunFam" id="3.90.600.10:FF:000001">
    <property type="entry name" value="Trifunctional purine biosynthetic protein adenosine-3"/>
    <property type="match status" value="1"/>
</dbReference>
<dbReference type="SUPFAM" id="SSF56059">
    <property type="entry name" value="Glutathione synthetase ATP-binding domain-like"/>
    <property type="match status" value="1"/>
</dbReference>
<dbReference type="GO" id="GO:0006189">
    <property type="term" value="P:'de novo' IMP biosynthetic process"/>
    <property type="evidence" value="ECO:0007669"/>
    <property type="project" value="UniProtKB-UniPathway"/>
</dbReference>
<name>A0A1B7TCM8_9ASCO</name>
<evidence type="ECO:0000256" key="5">
    <source>
        <dbReference type="ARBA" id="ARBA00022741"/>
    </source>
</evidence>
<evidence type="ECO:0000259" key="14">
    <source>
        <dbReference type="PROSITE" id="PS50975"/>
    </source>
</evidence>
<organism evidence="15 16">
    <name type="scientific">Hanseniaspora valbyensis NRRL Y-1626</name>
    <dbReference type="NCBI Taxonomy" id="766949"/>
    <lineage>
        <taxon>Eukaryota</taxon>
        <taxon>Fungi</taxon>
        <taxon>Dikarya</taxon>
        <taxon>Ascomycota</taxon>
        <taxon>Saccharomycotina</taxon>
        <taxon>Saccharomycetes</taxon>
        <taxon>Saccharomycodales</taxon>
        <taxon>Saccharomycodaceae</taxon>
        <taxon>Hanseniaspora</taxon>
    </lineage>
</organism>
<feature type="domain" description="ATP-grasp" evidence="14">
    <location>
        <begin position="114"/>
        <end position="321"/>
    </location>
</feature>
<protein>
    <recommendedName>
        <fullName evidence="2">phosphoribosylamine--glycine ligase</fullName>
        <ecNumber evidence="2">6.3.4.13</ecNumber>
    </recommendedName>
    <alternativeName>
        <fullName evidence="10">Glycinamide ribonucleotide synthetase</fullName>
    </alternativeName>
    <alternativeName>
        <fullName evidence="11">Phosphoribosylglycinamide synthetase</fullName>
    </alternativeName>
</protein>
<evidence type="ECO:0000313" key="15">
    <source>
        <dbReference type="EMBL" id="OBA26502.1"/>
    </source>
</evidence>
<evidence type="ECO:0000256" key="13">
    <source>
        <dbReference type="PROSITE-ProRule" id="PRU00409"/>
    </source>
</evidence>
<dbReference type="Gene3D" id="3.30.470.20">
    <property type="entry name" value="ATP-grasp fold, B domain"/>
    <property type="match status" value="1"/>
</dbReference>
<evidence type="ECO:0000256" key="8">
    <source>
        <dbReference type="ARBA" id="ARBA00023211"/>
    </source>
</evidence>
<evidence type="ECO:0000256" key="1">
    <source>
        <dbReference type="ARBA" id="ARBA00005174"/>
    </source>
</evidence>
<dbReference type="InterPro" id="IPR000115">
    <property type="entry name" value="PRibGlycinamide_synth"/>
</dbReference>
<gene>
    <name evidence="15" type="ORF">HANVADRAFT_56431</name>
</gene>
<dbReference type="HAMAP" id="MF_00138">
    <property type="entry name" value="GARS"/>
    <property type="match status" value="1"/>
</dbReference>
<dbReference type="Gene3D" id="3.40.50.20">
    <property type="match status" value="1"/>
</dbReference>
<dbReference type="Gene3D" id="3.30.1490.20">
    <property type="entry name" value="ATP-grasp fold, A domain"/>
    <property type="match status" value="1"/>
</dbReference>
<keyword evidence="5 13" id="KW-0547">Nucleotide-binding</keyword>
<dbReference type="PROSITE" id="PS50975">
    <property type="entry name" value="ATP_GRASP"/>
    <property type="match status" value="1"/>
</dbReference>
<keyword evidence="3 15" id="KW-0436">Ligase</keyword>
<evidence type="ECO:0000256" key="6">
    <source>
        <dbReference type="ARBA" id="ARBA00022755"/>
    </source>
</evidence>
<evidence type="ECO:0000256" key="12">
    <source>
        <dbReference type="ARBA" id="ARBA00049057"/>
    </source>
</evidence>
<comment type="caution">
    <text evidence="15">The sequence shown here is derived from an EMBL/GenBank/DDBJ whole genome shotgun (WGS) entry which is preliminary data.</text>
</comment>
<dbReference type="UniPathway" id="UPA00074">
    <property type="reaction ID" value="UER00125"/>
</dbReference>
<dbReference type="OrthoDB" id="2018833at2759"/>
<dbReference type="Pfam" id="PF01071">
    <property type="entry name" value="GARS_A"/>
    <property type="match status" value="1"/>
</dbReference>
<keyword evidence="16" id="KW-1185">Reference proteome</keyword>
<dbReference type="EMBL" id="LXPE01000017">
    <property type="protein sequence ID" value="OBA26502.1"/>
    <property type="molecule type" value="Genomic_DNA"/>
</dbReference>
<dbReference type="SMART" id="SM01210">
    <property type="entry name" value="GARS_C"/>
    <property type="match status" value="1"/>
</dbReference>
<dbReference type="GO" id="GO:0004641">
    <property type="term" value="F:phosphoribosylformylglycinamidine cyclo-ligase activity"/>
    <property type="evidence" value="ECO:0007669"/>
    <property type="project" value="UniProtKB-EC"/>
</dbReference>
<dbReference type="PROSITE" id="PS00184">
    <property type="entry name" value="GARS"/>
    <property type="match status" value="1"/>
</dbReference>
<comment type="pathway">
    <text evidence="1">Purine metabolism; IMP biosynthesis via de novo pathway; N(1)-(5-phospho-D-ribosyl)glycinamide from 5-phospho-alpha-D-ribose 1-diphosphate: step 2/2.</text>
</comment>
<keyword evidence="7 13" id="KW-0067">ATP-binding</keyword>
<dbReference type="FunFam" id="3.30.470.20:FF:000018">
    <property type="entry name" value="Trifunctional purine biosynthetic protein adenosine-3"/>
    <property type="match status" value="1"/>
</dbReference>
<dbReference type="EC" id="6.3.4.13" evidence="2"/>
<dbReference type="InterPro" id="IPR020560">
    <property type="entry name" value="PRibGlycinamide_synth_C-dom"/>
</dbReference>
<comment type="catalytic activity">
    <reaction evidence="12">
        <text>2-formamido-N(1)-(5-O-phospho-beta-D-ribosyl)acetamidine + ATP = 5-amino-1-(5-phospho-beta-D-ribosyl)imidazole + ADP + phosphate + H(+)</text>
        <dbReference type="Rhea" id="RHEA:23032"/>
        <dbReference type="ChEBI" id="CHEBI:15378"/>
        <dbReference type="ChEBI" id="CHEBI:30616"/>
        <dbReference type="ChEBI" id="CHEBI:43474"/>
        <dbReference type="ChEBI" id="CHEBI:137981"/>
        <dbReference type="ChEBI" id="CHEBI:147287"/>
        <dbReference type="ChEBI" id="CHEBI:456216"/>
        <dbReference type="EC" id="6.3.3.1"/>
    </reaction>
</comment>
<dbReference type="FunFam" id="3.30.1490.20:FF:000006">
    <property type="entry name" value="phosphoribosylamine--glycine ligase, chloroplastic-like"/>
    <property type="match status" value="1"/>
</dbReference>
<evidence type="ECO:0000256" key="3">
    <source>
        <dbReference type="ARBA" id="ARBA00022598"/>
    </source>
</evidence>
<proteinExistence type="inferred from homology"/>
<dbReference type="Proteomes" id="UP000092321">
    <property type="component" value="Unassembled WGS sequence"/>
</dbReference>
<dbReference type="GO" id="GO:0004637">
    <property type="term" value="F:phosphoribosylamine-glycine ligase activity"/>
    <property type="evidence" value="ECO:0007669"/>
    <property type="project" value="UniProtKB-EC"/>
</dbReference>
<dbReference type="PANTHER" id="PTHR43472">
    <property type="entry name" value="PHOSPHORIBOSYLAMINE--GLYCINE LIGASE"/>
    <property type="match status" value="1"/>
</dbReference>
<evidence type="ECO:0000256" key="4">
    <source>
        <dbReference type="ARBA" id="ARBA00022723"/>
    </source>
</evidence>
<dbReference type="SUPFAM" id="SSF51246">
    <property type="entry name" value="Rudiment single hybrid motif"/>
    <property type="match status" value="1"/>
</dbReference>
<sequence length="479" mass="51748">MSNLNILVVGSGGREDALAWKLSQSKTVSQVFVYPGNGSKAVSKLPDFNLDLSESENFTALAINCQKNKIDLVVPGPEVLLVAGITDVLQSHGIKVFGPSSKAALLEGSKTFSKDFMKKHNIPTARYENFTSFDEAKKFLEDNKSTKWVIKASGIAAGKGVLIPETHEEAISNLEDVMVKRQFGSAGDAVVIEEFLDGDEISILTLADGYSHINLPPAQDHKRIGENDTGLNTGGMGCYAPAPVATESTLKFIDESIIKPSIKGMRADGFPFLGCLFTGIILTSEGPKVLEYNVRFGDPETETVMPLIESDFATVLLAACEHRLDCVELKLRQDVQFSTTVILAAGGYPEAYNKGDKIEINTEKLDPKITQVFQAGTKLDEKDGSLVTNGGRVIAVTSTGSSIEDSLATVYAAVDNVNFQNKYFRRDIAHRALKQKNIKESITYAQAGVSVDNGNLLTALLTIQPGSLSDFLETNLPIS</sequence>
<dbReference type="SUPFAM" id="SSF52440">
    <property type="entry name" value="PreATP-grasp domain"/>
    <property type="match status" value="1"/>
</dbReference>
<dbReference type="InterPro" id="IPR011054">
    <property type="entry name" value="Rudment_hybrid_motif"/>
</dbReference>
<dbReference type="Gene3D" id="3.90.600.10">
    <property type="entry name" value="Phosphoribosylglycinamide synthetase, C-terminal domain"/>
    <property type="match status" value="1"/>
</dbReference>
<dbReference type="GO" id="GO:0005524">
    <property type="term" value="F:ATP binding"/>
    <property type="evidence" value="ECO:0007669"/>
    <property type="project" value="UniProtKB-UniRule"/>
</dbReference>
<dbReference type="InterPro" id="IPR020559">
    <property type="entry name" value="PRibGlycinamide_synth_CS"/>
</dbReference>
<dbReference type="GO" id="GO:0046872">
    <property type="term" value="F:metal ion binding"/>
    <property type="evidence" value="ECO:0007669"/>
    <property type="project" value="UniProtKB-KW"/>
</dbReference>
<keyword evidence="6" id="KW-0658">Purine biosynthesis</keyword>
<evidence type="ECO:0000256" key="10">
    <source>
        <dbReference type="ARBA" id="ARBA00042242"/>
    </source>
</evidence>
<dbReference type="InterPro" id="IPR037123">
    <property type="entry name" value="PRibGlycinamide_synth_C_sf"/>
</dbReference>
<dbReference type="FunFam" id="3.40.50.20:FF:000006">
    <property type="entry name" value="Phosphoribosylamine--glycine ligase, chloroplastic"/>
    <property type="match status" value="1"/>
</dbReference>
<reference evidence="16" key="1">
    <citation type="journal article" date="2016" name="Proc. Natl. Acad. Sci. U.S.A.">
        <title>Comparative genomics of biotechnologically important yeasts.</title>
        <authorList>
            <person name="Riley R."/>
            <person name="Haridas S."/>
            <person name="Wolfe K.H."/>
            <person name="Lopes M.R."/>
            <person name="Hittinger C.T."/>
            <person name="Goeker M."/>
            <person name="Salamov A.A."/>
            <person name="Wisecaver J.H."/>
            <person name="Long T.M."/>
            <person name="Calvey C.H."/>
            <person name="Aerts A.L."/>
            <person name="Barry K.W."/>
            <person name="Choi C."/>
            <person name="Clum A."/>
            <person name="Coughlan A.Y."/>
            <person name="Deshpande S."/>
            <person name="Douglass A.P."/>
            <person name="Hanson S.J."/>
            <person name="Klenk H.-P."/>
            <person name="LaButti K.M."/>
            <person name="Lapidus A."/>
            <person name="Lindquist E.A."/>
            <person name="Lipzen A.M."/>
            <person name="Meier-Kolthoff J.P."/>
            <person name="Ohm R.A."/>
            <person name="Otillar R.P."/>
            <person name="Pangilinan J.L."/>
            <person name="Peng Y."/>
            <person name="Rokas A."/>
            <person name="Rosa C.A."/>
            <person name="Scheuner C."/>
            <person name="Sibirny A.A."/>
            <person name="Slot J.C."/>
            <person name="Stielow J.B."/>
            <person name="Sun H."/>
            <person name="Kurtzman C.P."/>
            <person name="Blackwell M."/>
            <person name="Grigoriev I.V."/>
            <person name="Jeffries T.W."/>
        </authorList>
    </citation>
    <scope>NUCLEOTIDE SEQUENCE [LARGE SCALE GENOMIC DNA]</scope>
    <source>
        <strain evidence="16">NRRL Y-1626</strain>
    </source>
</reference>
<keyword evidence="8" id="KW-0464">Manganese</keyword>
<dbReference type="Pfam" id="PF02844">
    <property type="entry name" value="GARS_N"/>
    <property type="match status" value="1"/>
</dbReference>
<evidence type="ECO:0000256" key="9">
    <source>
        <dbReference type="ARBA" id="ARBA00038345"/>
    </source>
</evidence>
<evidence type="ECO:0000313" key="16">
    <source>
        <dbReference type="Proteomes" id="UP000092321"/>
    </source>
</evidence>
<dbReference type="InterPro" id="IPR020561">
    <property type="entry name" value="PRibGlycinamid_synth_ATP-grasp"/>
</dbReference>
<evidence type="ECO:0000256" key="2">
    <source>
        <dbReference type="ARBA" id="ARBA00013255"/>
    </source>
</evidence>
<keyword evidence="4" id="KW-0479">Metal-binding</keyword>
<dbReference type="AlphaFoldDB" id="A0A1B7TCM8"/>
<dbReference type="InterPro" id="IPR020562">
    <property type="entry name" value="PRibGlycinamide_synth_N"/>
</dbReference>
<dbReference type="GO" id="GO:0009113">
    <property type="term" value="P:purine nucleobase biosynthetic process"/>
    <property type="evidence" value="ECO:0007669"/>
    <property type="project" value="InterPro"/>
</dbReference>
<accession>A0A1B7TCM8</accession>
<dbReference type="InterPro" id="IPR011761">
    <property type="entry name" value="ATP-grasp"/>
</dbReference>
<comment type="similarity">
    <text evidence="9">Belongs to the GARS family.</text>
</comment>
<dbReference type="NCBIfam" id="TIGR00877">
    <property type="entry name" value="purD"/>
    <property type="match status" value="1"/>
</dbReference>
<evidence type="ECO:0000256" key="7">
    <source>
        <dbReference type="ARBA" id="ARBA00022840"/>
    </source>
</evidence>